<dbReference type="Gene3D" id="1.10.357.10">
    <property type="entry name" value="Tetracycline Repressor, domain 2"/>
    <property type="match status" value="1"/>
</dbReference>
<evidence type="ECO:0000313" key="7">
    <source>
        <dbReference type="Proteomes" id="UP000789833"/>
    </source>
</evidence>
<evidence type="ECO:0000313" key="6">
    <source>
        <dbReference type="EMBL" id="CAG9622316.1"/>
    </source>
</evidence>
<sequence length="195" mass="21811">MARPREYSDERIFQGIHTALGKYGYAKLTLDTIAKEANISPASLSKRFGSKKNVLLFYMDTVINITSQSFAVTRSKPGSSLNAIKTLFIQSLGKVDDAKTLANITSLFIESVSDTDLLERSKQRLQLIDEEVQYFLQAAIKNGELINLTNHEVGTTARVLQAAIAGSLMIWLNDSSRTLEEWLDDCFDKILKTKE</sequence>
<proteinExistence type="predicted"/>
<dbReference type="PROSITE" id="PS50977">
    <property type="entry name" value="HTH_TETR_2"/>
    <property type="match status" value="1"/>
</dbReference>
<reference evidence="6 7" key="1">
    <citation type="submission" date="2021-10" db="EMBL/GenBank/DDBJ databases">
        <authorList>
            <person name="Criscuolo A."/>
        </authorList>
    </citation>
    <scope>NUCLEOTIDE SEQUENCE [LARGE SCALE GENOMIC DNA]</scope>
    <source>
        <strain evidence="7">CIP 111883</strain>
    </source>
</reference>
<accession>A0ABN8ADJ0</accession>
<dbReference type="PANTHER" id="PTHR47506:SF1">
    <property type="entry name" value="HTH-TYPE TRANSCRIPTIONAL REGULATOR YJDC"/>
    <property type="match status" value="1"/>
</dbReference>
<organism evidence="6 7">
    <name type="scientific">Sutcliffiella rhizosphaerae</name>
    <dbReference type="NCBI Taxonomy" id="2880967"/>
    <lineage>
        <taxon>Bacteria</taxon>
        <taxon>Bacillati</taxon>
        <taxon>Bacillota</taxon>
        <taxon>Bacilli</taxon>
        <taxon>Bacillales</taxon>
        <taxon>Bacillaceae</taxon>
        <taxon>Sutcliffiella</taxon>
    </lineage>
</organism>
<gene>
    <name evidence="6" type="ORF">BACCIP111883_03107</name>
</gene>
<evidence type="ECO:0000256" key="1">
    <source>
        <dbReference type="ARBA" id="ARBA00023015"/>
    </source>
</evidence>
<evidence type="ECO:0000256" key="2">
    <source>
        <dbReference type="ARBA" id="ARBA00023125"/>
    </source>
</evidence>
<feature type="DNA-binding region" description="H-T-H motif" evidence="4">
    <location>
        <begin position="29"/>
        <end position="48"/>
    </location>
</feature>
<dbReference type="Proteomes" id="UP000789833">
    <property type="component" value="Unassembled WGS sequence"/>
</dbReference>
<evidence type="ECO:0000256" key="4">
    <source>
        <dbReference type="PROSITE-ProRule" id="PRU00335"/>
    </source>
</evidence>
<dbReference type="InterPro" id="IPR001647">
    <property type="entry name" value="HTH_TetR"/>
</dbReference>
<dbReference type="RefSeq" id="WP_230502663.1">
    <property type="nucleotide sequence ID" value="NZ_CAKJTJ010000019.1"/>
</dbReference>
<dbReference type="PANTHER" id="PTHR47506">
    <property type="entry name" value="TRANSCRIPTIONAL REGULATORY PROTEIN"/>
    <property type="match status" value="1"/>
</dbReference>
<keyword evidence="7" id="KW-1185">Reference proteome</keyword>
<dbReference type="Pfam" id="PF00440">
    <property type="entry name" value="TetR_N"/>
    <property type="match status" value="1"/>
</dbReference>
<keyword evidence="3" id="KW-0804">Transcription</keyword>
<evidence type="ECO:0000256" key="3">
    <source>
        <dbReference type="ARBA" id="ARBA00023163"/>
    </source>
</evidence>
<feature type="domain" description="HTH tetR-type" evidence="5">
    <location>
        <begin position="6"/>
        <end position="66"/>
    </location>
</feature>
<keyword evidence="2 4" id="KW-0238">DNA-binding</keyword>
<dbReference type="SUPFAM" id="SSF46689">
    <property type="entry name" value="Homeodomain-like"/>
    <property type="match status" value="1"/>
</dbReference>
<dbReference type="InterPro" id="IPR009057">
    <property type="entry name" value="Homeodomain-like_sf"/>
</dbReference>
<dbReference type="InterPro" id="IPR023772">
    <property type="entry name" value="DNA-bd_HTH_TetR-type_CS"/>
</dbReference>
<dbReference type="EMBL" id="CAKJTJ010000019">
    <property type="protein sequence ID" value="CAG9622316.1"/>
    <property type="molecule type" value="Genomic_DNA"/>
</dbReference>
<evidence type="ECO:0000259" key="5">
    <source>
        <dbReference type="PROSITE" id="PS50977"/>
    </source>
</evidence>
<name>A0ABN8ADJ0_9BACI</name>
<protein>
    <recommendedName>
        <fullName evidence="5">HTH tetR-type domain-containing protein</fullName>
    </recommendedName>
</protein>
<dbReference type="PROSITE" id="PS01081">
    <property type="entry name" value="HTH_TETR_1"/>
    <property type="match status" value="1"/>
</dbReference>
<comment type="caution">
    <text evidence="6">The sequence shown here is derived from an EMBL/GenBank/DDBJ whole genome shotgun (WGS) entry which is preliminary data.</text>
</comment>
<keyword evidence="1" id="KW-0805">Transcription regulation</keyword>